<gene>
    <name evidence="2" type="ORF">R1sor_008216</name>
</gene>
<name>A0ABD3HWT3_9MARC</name>
<accession>A0ABD3HWT3</accession>
<sequence>MALETPRAAFLHGGKGVEMQSGGGDLSMMRPRARNSNLSLLQLSGGGQHLGKNKEHAAKDGRHNDVAIDINRKPGHSTNRRDRKRQRQHETGSNGGQQMKSTAQIALRSNLDRDESSEDNERTQN</sequence>
<organism evidence="2 3">
    <name type="scientific">Riccia sorocarpa</name>
    <dbReference type="NCBI Taxonomy" id="122646"/>
    <lineage>
        <taxon>Eukaryota</taxon>
        <taxon>Viridiplantae</taxon>
        <taxon>Streptophyta</taxon>
        <taxon>Embryophyta</taxon>
        <taxon>Marchantiophyta</taxon>
        <taxon>Marchantiopsida</taxon>
        <taxon>Marchantiidae</taxon>
        <taxon>Marchantiales</taxon>
        <taxon>Ricciaceae</taxon>
        <taxon>Riccia</taxon>
    </lineage>
</organism>
<protein>
    <submittedName>
        <fullName evidence="2">Uncharacterized protein</fullName>
    </submittedName>
</protein>
<reference evidence="2 3" key="1">
    <citation type="submission" date="2024-09" db="EMBL/GenBank/DDBJ databases">
        <title>Chromosome-scale assembly of Riccia sorocarpa.</title>
        <authorList>
            <person name="Paukszto L."/>
        </authorList>
    </citation>
    <scope>NUCLEOTIDE SEQUENCE [LARGE SCALE GENOMIC DNA]</scope>
    <source>
        <strain evidence="2">LP-2024</strain>
        <tissue evidence="2">Aerial parts of the thallus</tissue>
    </source>
</reference>
<feature type="compositionally biased region" description="Gly residues" evidence="1">
    <location>
        <begin position="13"/>
        <end position="25"/>
    </location>
</feature>
<proteinExistence type="predicted"/>
<feature type="compositionally biased region" description="Basic and acidic residues" evidence="1">
    <location>
        <begin position="52"/>
        <end position="72"/>
    </location>
</feature>
<evidence type="ECO:0000313" key="2">
    <source>
        <dbReference type="EMBL" id="KAL3694565.1"/>
    </source>
</evidence>
<feature type="compositionally biased region" description="Basic and acidic residues" evidence="1">
    <location>
        <begin position="110"/>
        <end position="125"/>
    </location>
</feature>
<feature type="region of interest" description="Disordered" evidence="1">
    <location>
        <begin position="1"/>
        <end position="125"/>
    </location>
</feature>
<keyword evidence="3" id="KW-1185">Reference proteome</keyword>
<evidence type="ECO:0000313" key="3">
    <source>
        <dbReference type="Proteomes" id="UP001633002"/>
    </source>
</evidence>
<dbReference type="Proteomes" id="UP001633002">
    <property type="component" value="Unassembled WGS sequence"/>
</dbReference>
<evidence type="ECO:0000256" key="1">
    <source>
        <dbReference type="SAM" id="MobiDB-lite"/>
    </source>
</evidence>
<comment type="caution">
    <text evidence="2">The sequence shown here is derived from an EMBL/GenBank/DDBJ whole genome shotgun (WGS) entry which is preliminary data.</text>
</comment>
<dbReference type="AlphaFoldDB" id="A0ABD3HWT3"/>
<dbReference type="EMBL" id="JBJQOH010000003">
    <property type="protein sequence ID" value="KAL3694565.1"/>
    <property type="molecule type" value="Genomic_DNA"/>
</dbReference>